<dbReference type="GO" id="GO:0005049">
    <property type="term" value="F:nuclear export signal receptor activity"/>
    <property type="evidence" value="ECO:0007669"/>
    <property type="project" value="InterPro"/>
</dbReference>
<gene>
    <name evidence="2" type="ORF">BCR44DRAFT_1258634</name>
</gene>
<comment type="caution">
    <text evidence="2">The sequence shown here is derived from an EMBL/GenBank/DDBJ whole genome shotgun (WGS) entry which is preliminary data.</text>
</comment>
<dbReference type="PANTHER" id="PTHR11223">
    <property type="entry name" value="EXPORTIN 1/5"/>
    <property type="match status" value="1"/>
</dbReference>
<protein>
    <submittedName>
        <fullName evidence="2">Armadillo-type protein</fullName>
    </submittedName>
</protein>
<dbReference type="GO" id="GO:0005737">
    <property type="term" value="C:cytoplasm"/>
    <property type="evidence" value="ECO:0007669"/>
    <property type="project" value="TreeGrafter"/>
</dbReference>
<dbReference type="GO" id="GO:0003723">
    <property type="term" value="F:RNA binding"/>
    <property type="evidence" value="ECO:0007669"/>
    <property type="project" value="TreeGrafter"/>
</dbReference>
<dbReference type="Pfam" id="PF19273">
    <property type="entry name" value="Exportin-5"/>
    <property type="match status" value="1"/>
</dbReference>
<accession>A0A1Y2HB92</accession>
<dbReference type="STRING" id="765915.A0A1Y2HB92"/>
<dbReference type="InterPro" id="IPR011989">
    <property type="entry name" value="ARM-like"/>
</dbReference>
<dbReference type="InterPro" id="IPR016024">
    <property type="entry name" value="ARM-type_fold"/>
</dbReference>
<sequence length="770" mass="83548">MGLPGLGTLAEIISALNTQLDPLATQHDRLTTYNQLNSILSSPHAAAIGLALSPAVDPATNNPAQPDHVRFFGLKCLEYAVKYQWASLAEDARQATRAGIEALATSGMSATGEPVIIKGKLATVLAEVAKRDWPGVFDLNALLTSMFSLSPTHRELVFMTLTALCEDVYNVDFADEVVLARKRELMKALSSIVLSDEVYTRSVLMRDLTPFRAAVKEVIYIPGEQGRMGWFLVAVNHLQPFAVQAVASKEEVGMAVAAMRALSTMVPWVSSDLMVDANVLTGLAQILSVRGHALQLTYATAEVLFLITQRNYPATGEVELMFSRFVDGGLVAPIVQCLYALDPTDADAFDVMKLLVQALVDVCVRQIAGKANTTGWVPDRLAEYIAAVLELQQHPSVTLSSSILGVWLTALKHERLKKAPSVLEALPRVLEKAVTTFERKPPMDEFPNKKTRERAMASLMSQTKTMVKLVAAMSPSDSAQWLHSQLSSGNHLHGIMTMIEAAAPELCKCPSGLLAIYQNLLARLSTVISTTPGPSAAKDAAVLSHVRTAAACVGAIGSDMQQLLPLIQPVITYSPNDRSIRYHLLAQLAKVALAVPDLVFSLSSDIEAASRTLPMAEVCHVVETQLVAILHTTKLASREQRTAAVRAIFDPLLMGFCSHVDKVLPTPQSLPDICQPANEHHREQRSQVMLPMVALNASLKRAAASSMPDVLDVYVPEVAQRALRVVQCAHAVTDVEWGKRDPVVKMLQGVPHTIKTSYLLSMSCCFLKKG</sequence>
<dbReference type="GO" id="GO:0006611">
    <property type="term" value="P:protein export from nucleus"/>
    <property type="evidence" value="ECO:0007669"/>
    <property type="project" value="InterPro"/>
</dbReference>
<dbReference type="InterPro" id="IPR045065">
    <property type="entry name" value="XPO1/5"/>
</dbReference>
<evidence type="ECO:0000259" key="1">
    <source>
        <dbReference type="Pfam" id="PF19273"/>
    </source>
</evidence>
<dbReference type="GO" id="GO:0005634">
    <property type="term" value="C:nucleus"/>
    <property type="evidence" value="ECO:0007669"/>
    <property type="project" value="TreeGrafter"/>
</dbReference>
<dbReference type="SUPFAM" id="SSF48371">
    <property type="entry name" value="ARM repeat"/>
    <property type="match status" value="1"/>
</dbReference>
<dbReference type="OrthoDB" id="2215036at2759"/>
<evidence type="ECO:0000313" key="2">
    <source>
        <dbReference type="EMBL" id="ORZ31839.1"/>
    </source>
</evidence>
<dbReference type="EMBL" id="MCFL01000054">
    <property type="protein sequence ID" value="ORZ31839.1"/>
    <property type="molecule type" value="Genomic_DNA"/>
</dbReference>
<name>A0A1Y2HB92_9FUNG</name>
<dbReference type="Gene3D" id="1.25.10.10">
    <property type="entry name" value="Leucine-rich Repeat Variant"/>
    <property type="match status" value="1"/>
</dbReference>
<dbReference type="AlphaFoldDB" id="A0A1Y2HB92"/>
<evidence type="ECO:0000313" key="3">
    <source>
        <dbReference type="Proteomes" id="UP000193411"/>
    </source>
</evidence>
<dbReference type="GO" id="GO:0042565">
    <property type="term" value="C:RNA nuclear export complex"/>
    <property type="evidence" value="ECO:0007669"/>
    <property type="project" value="TreeGrafter"/>
</dbReference>
<organism evidence="2 3">
    <name type="scientific">Catenaria anguillulae PL171</name>
    <dbReference type="NCBI Taxonomy" id="765915"/>
    <lineage>
        <taxon>Eukaryota</taxon>
        <taxon>Fungi</taxon>
        <taxon>Fungi incertae sedis</taxon>
        <taxon>Blastocladiomycota</taxon>
        <taxon>Blastocladiomycetes</taxon>
        <taxon>Blastocladiales</taxon>
        <taxon>Catenariaceae</taxon>
        <taxon>Catenaria</taxon>
    </lineage>
</organism>
<dbReference type="Proteomes" id="UP000193411">
    <property type="component" value="Unassembled WGS sequence"/>
</dbReference>
<feature type="domain" description="Exportin-5 C-terminal" evidence="1">
    <location>
        <begin position="349"/>
        <end position="441"/>
    </location>
</feature>
<dbReference type="PANTHER" id="PTHR11223:SF3">
    <property type="entry name" value="EXPORTIN-5"/>
    <property type="match status" value="1"/>
</dbReference>
<reference evidence="2 3" key="1">
    <citation type="submission" date="2016-07" db="EMBL/GenBank/DDBJ databases">
        <title>Pervasive Adenine N6-methylation of Active Genes in Fungi.</title>
        <authorList>
            <consortium name="DOE Joint Genome Institute"/>
            <person name="Mondo S.J."/>
            <person name="Dannebaum R.O."/>
            <person name="Kuo R.C."/>
            <person name="Labutti K."/>
            <person name="Haridas S."/>
            <person name="Kuo A."/>
            <person name="Salamov A."/>
            <person name="Ahrendt S.R."/>
            <person name="Lipzen A."/>
            <person name="Sullivan W."/>
            <person name="Andreopoulos W.B."/>
            <person name="Clum A."/>
            <person name="Lindquist E."/>
            <person name="Daum C."/>
            <person name="Ramamoorthy G.K."/>
            <person name="Gryganskyi A."/>
            <person name="Culley D."/>
            <person name="Magnuson J.K."/>
            <person name="James T.Y."/>
            <person name="O'Malley M.A."/>
            <person name="Stajich J.E."/>
            <person name="Spatafora J.W."/>
            <person name="Visel A."/>
            <person name="Grigoriev I.V."/>
        </authorList>
    </citation>
    <scope>NUCLEOTIDE SEQUENCE [LARGE SCALE GENOMIC DNA]</scope>
    <source>
        <strain evidence="2 3">PL171</strain>
    </source>
</reference>
<dbReference type="InterPro" id="IPR045478">
    <property type="entry name" value="Exportin-5_C"/>
</dbReference>
<proteinExistence type="predicted"/>
<keyword evidence="3" id="KW-1185">Reference proteome</keyword>
<dbReference type="GO" id="GO:0006405">
    <property type="term" value="P:RNA export from nucleus"/>
    <property type="evidence" value="ECO:0007669"/>
    <property type="project" value="TreeGrafter"/>
</dbReference>